<evidence type="ECO:0000256" key="6">
    <source>
        <dbReference type="ARBA" id="ARBA00022989"/>
    </source>
</evidence>
<evidence type="ECO:0000256" key="8">
    <source>
        <dbReference type="ARBA" id="ARBA00023136"/>
    </source>
</evidence>
<evidence type="ECO:0000313" key="12">
    <source>
        <dbReference type="Proteomes" id="UP001222275"/>
    </source>
</evidence>
<keyword evidence="6 10" id="KW-1133">Transmembrane helix</keyword>
<accession>A0ABY8CCK0</accession>
<dbReference type="RefSeq" id="WP_275595986.1">
    <property type="nucleotide sequence ID" value="NZ_CP102381.1"/>
</dbReference>
<feature type="transmembrane region" description="Helical" evidence="10">
    <location>
        <begin position="352"/>
        <end position="371"/>
    </location>
</feature>
<protein>
    <recommendedName>
        <fullName evidence="9">Multidrug-efflux transporter</fullName>
    </recommendedName>
</protein>
<evidence type="ECO:0000256" key="3">
    <source>
        <dbReference type="ARBA" id="ARBA00022449"/>
    </source>
</evidence>
<dbReference type="Pfam" id="PF01554">
    <property type="entry name" value="MatE"/>
    <property type="match status" value="2"/>
</dbReference>
<dbReference type="InterPro" id="IPR048279">
    <property type="entry name" value="MdtK-like"/>
</dbReference>
<feature type="transmembrane region" description="Helical" evidence="10">
    <location>
        <begin position="165"/>
        <end position="185"/>
    </location>
</feature>
<keyword evidence="12" id="KW-1185">Reference proteome</keyword>
<evidence type="ECO:0000256" key="2">
    <source>
        <dbReference type="ARBA" id="ARBA00022448"/>
    </source>
</evidence>
<dbReference type="PANTHER" id="PTHR43298">
    <property type="entry name" value="MULTIDRUG RESISTANCE PROTEIN NORM-RELATED"/>
    <property type="match status" value="1"/>
</dbReference>
<reference evidence="11 12" key="1">
    <citation type="submission" date="2022-06" db="EMBL/GenBank/DDBJ databases">
        <title>Thiomicrohabdus sp. nov, an obligately chemolithoautotrophic, sulfur-oxidizing bacterium isolated from beach of Guanyin Mountain. Amoy.</title>
        <authorList>
            <person name="Zhu H."/>
        </authorList>
    </citation>
    <scope>NUCLEOTIDE SEQUENCE [LARGE SCALE GENOMIC DNA]</scope>
    <source>
        <strain evidence="11 12">XGS-01</strain>
    </source>
</reference>
<dbReference type="InterPro" id="IPR050222">
    <property type="entry name" value="MATE_MdtK"/>
</dbReference>
<feature type="transmembrane region" description="Helical" evidence="10">
    <location>
        <begin position="133"/>
        <end position="153"/>
    </location>
</feature>
<evidence type="ECO:0000256" key="10">
    <source>
        <dbReference type="SAM" id="Phobius"/>
    </source>
</evidence>
<evidence type="ECO:0000313" key="11">
    <source>
        <dbReference type="EMBL" id="WEJ63730.1"/>
    </source>
</evidence>
<feature type="transmembrane region" description="Helical" evidence="10">
    <location>
        <begin position="257"/>
        <end position="281"/>
    </location>
</feature>
<dbReference type="EMBL" id="CP102381">
    <property type="protein sequence ID" value="WEJ63730.1"/>
    <property type="molecule type" value="Genomic_DNA"/>
</dbReference>
<keyword evidence="3" id="KW-0050">Antiport</keyword>
<feature type="transmembrane region" description="Helical" evidence="10">
    <location>
        <begin position="319"/>
        <end position="340"/>
    </location>
</feature>
<name>A0ABY8CCK0_9GAMM</name>
<feature type="transmembrane region" description="Helical" evidence="10">
    <location>
        <begin position="287"/>
        <end position="307"/>
    </location>
</feature>
<organism evidence="11 12">
    <name type="scientific">Thiomicrorhabdus lithotrophica</name>
    <dbReference type="NCBI Taxonomy" id="2949997"/>
    <lineage>
        <taxon>Bacteria</taxon>
        <taxon>Pseudomonadati</taxon>
        <taxon>Pseudomonadota</taxon>
        <taxon>Gammaproteobacteria</taxon>
        <taxon>Thiotrichales</taxon>
        <taxon>Piscirickettsiaceae</taxon>
        <taxon>Thiomicrorhabdus</taxon>
    </lineage>
</organism>
<comment type="subcellular location">
    <subcellularLocation>
        <location evidence="1">Cell inner membrane</location>
        <topology evidence="1">Multi-pass membrane protein</topology>
    </subcellularLocation>
</comment>
<evidence type="ECO:0000256" key="1">
    <source>
        <dbReference type="ARBA" id="ARBA00004429"/>
    </source>
</evidence>
<proteinExistence type="predicted"/>
<feature type="transmembrane region" description="Helical" evidence="10">
    <location>
        <begin position="57"/>
        <end position="76"/>
    </location>
</feature>
<feature type="transmembrane region" description="Helical" evidence="10">
    <location>
        <begin position="424"/>
        <end position="442"/>
    </location>
</feature>
<feature type="transmembrane region" description="Helical" evidence="10">
    <location>
        <begin position="191"/>
        <end position="216"/>
    </location>
</feature>
<keyword evidence="8 10" id="KW-0472">Membrane</keyword>
<dbReference type="NCBIfam" id="TIGR00797">
    <property type="entry name" value="matE"/>
    <property type="match status" value="1"/>
</dbReference>
<dbReference type="CDD" id="cd13131">
    <property type="entry name" value="MATE_NorM_like"/>
    <property type="match status" value="1"/>
</dbReference>
<keyword evidence="7" id="KW-0406">Ion transport</keyword>
<feature type="transmembrane region" description="Helical" evidence="10">
    <location>
        <begin position="88"/>
        <end position="113"/>
    </location>
</feature>
<dbReference type="PANTHER" id="PTHR43298:SF2">
    <property type="entry name" value="FMN_FAD EXPORTER YEEO-RELATED"/>
    <property type="match status" value="1"/>
</dbReference>
<dbReference type="Proteomes" id="UP001222275">
    <property type="component" value="Chromosome"/>
</dbReference>
<keyword evidence="4" id="KW-1003">Cell membrane</keyword>
<feature type="transmembrane region" description="Helical" evidence="10">
    <location>
        <begin position="392"/>
        <end position="412"/>
    </location>
</feature>
<dbReference type="PIRSF" id="PIRSF006603">
    <property type="entry name" value="DinF"/>
    <property type="match status" value="1"/>
</dbReference>
<keyword evidence="5 10" id="KW-0812">Transmembrane</keyword>
<gene>
    <name evidence="11" type="ORF">NR989_05635</name>
</gene>
<evidence type="ECO:0000256" key="4">
    <source>
        <dbReference type="ARBA" id="ARBA00022475"/>
    </source>
</evidence>
<sequence>MLRYIPAFRAESSVLIKLALPILFAQLALTGLGVVDTVMSGRVGTNDLAAIGLGTNIMLPVFIFATGILLAITPMVSKANGKQDVSSVSLFLYQGVWLSIPLGFMALALLMNLEWLLKILGLNPEVYQLTREYLFYIAFGMPGVALYQALRFFWEGLGRTLPTMWISFFALLINIPLNALFIYGYGPVEAMGAAGCGVASAIVMWVMFFVGLLYVFKNNVLSQYLKDSTCVNINWNTGIKPILALGLPNSFALLFEVGMFSFITLFIASLGATIIAAHQIAINFTSLAFMVPLSLGMALTVRVGLGFGENSREKVINTIYTGLVWALFIGLFLALVNLFLRNDIVSLYSFDSNVISIATGLLLYAAMYQVFDAVQVSAAGALRGFHDTKVTMWVTLISYWGIGLGLGYIFTFTDLFVPAMGVEGFWLGIVLGLTLAAILLSFRLRQVFYVHFN</sequence>
<evidence type="ECO:0000256" key="7">
    <source>
        <dbReference type="ARBA" id="ARBA00023065"/>
    </source>
</evidence>
<keyword evidence="2" id="KW-0813">Transport</keyword>
<evidence type="ECO:0000256" key="9">
    <source>
        <dbReference type="ARBA" id="ARBA00031636"/>
    </source>
</evidence>
<dbReference type="InterPro" id="IPR002528">
    <property type="entry name" value="MATE_fam"/>
</dbReference>
<evidence type="ECO:0000256" key="5">
    <source>
        <dbReference type="ARBA" id="ARBA00022692"/>
    </source>
</evidence>